<comment type="caution">
    <text evidence="1">The sequence shown here is derived from an EMBL/GenBank/DDBJ whole genome shotgun (WGS) entry which is preliminary data.</text>
</comment>
<protein>
    <recommendedName>
        <fullName evidence="3">HEAT repeat domain-containing protein</fullName>
    </recommendedName>
</protein>
<dbReference type="SMART" id="SM00567">
    <property type="entry name" value="EZ_HEAT"/>
    <property type="match status" value="4"/>
</dbReference>
<evidence type="ECO:0000313" key="1">
    <source>
        <dbReference type="EMBL" id="MRG95092.1"/>
    </source>
</evidence>
<organism evidence="1 2">
    <name type="scientific">Polyangium spumosum</name>
    <dbReference type="NCBI Taxonomy" id="889282"/>
    <lineage>
        <taxon>Bacteria</taxon>
        <taxon>Pseudomonadati</taxon>
        <taxon>Myxococcota</taxon>
        <taxon>Polyangia</taxon>
        <taxon>Polyangiales</taxon>
        <taxon>Polyangiaceae</taxon>
        <taxon>Polyangium</taxon>
    </lineage>
</organism>
<name>A0A6N7PSE9_9BACT</name>
<keyword evidence="2" id="KW-1185">Reference proteome</keyword>
<dbReference type="RefSeq" id="WP_153821921.1">
    <property type="nucleotide sequence ID" value="NZ_WJIE01000007.1"/>
</dbReference>
<evidence type="ECO:0008006" key="3">
    <source>
        <dbReference type="Google" id="ProtNLM"/>
    </source>
</evidence>
<dbReference type="Gene3D" id="1.25.10.20">
    <property type="entry name" value="Vitellinogen, superhelical"/>
    <property type="match status" value="1"/>
</dbReference>
<dbReference type="SUPFAM" id="SSF48431">
    <property type="entry name" value="Lipovitellin-phosvitin complex, superhelical domain"/>
    <property type="match status" value="1"/>
</dbReference>
<dbReference type="AlphaFoldDB" id="A0A6N7PSE9"/>
<evidence type="ECO:0000313" key="2">
    <source>
        <dbReference type="Proteomes" id="UP000440224"/>
    </source>
</evidence>
<dbReference type="Proteomes" id="UP000440224">
    <property type="component" value="Unassembled WGS sequence"/>
</dbReference>
<dbReference type="EMBL" id="WJIE01000007">
    <property type="protein sequence ID" value="MRG95092.1"/>
    <property type="molecule type" value="Genomic_DNA"/>
</dbReference>
<dbReference type="OrthoDB" id="5486335at2"/>
<accession>A0A6N7PSE9</accession>
<dbReference type="InterPro" id="IPR011030">
    <property type="entry name" value="Lipovitellin_superhlx_dom"/>
</dbReference>
<proteinExistence type="predicted"/>
<reference evidence="1 2" key="1">
    <citation type="submission" date="2019-10" db="EMBL/GenBank/DDBJ databases">
        <title>A soil myxobacterium in the family Polyangiaceae.</title>
        <authorList>
            <person name="Li Y."/>
            <person name="Wang J."/>
        </authorList>
    </citation>
    <scope>NUCLEOTIDE SEQUENCE [LARGE SCALE GENOMIC DNA]</scope>
    <source>
        <strain evidence="1 2">DSM 14734</strain>
    </source>
</reference>
<gene>
    <name evidence="1" type="ORF">GF068_24680</name>
</gene>
<sequence>MAKGTQRGVLAALLAAASILGITLGLRRAAEPEAPAKETEAARAASVAPLCQFNLGETAAFTLESTARDVRGEEEDHFRATLSWEVVEQLSATRHRLRAALSDVSRSDTLTLPEERAEGPLTDPFFVDIDASCRFVGFGFARDWDARRRQLVTSMLSTHEFVLPATLETGRWSASQSDGMGPFEARYENVSEGPGSALRFKRRKAAYDGKTRAEALGLSVVVVASEATANFDPNRPQWLRSTSGFERIQVLVQGNVQADLLQRFRLVRDDARFVAIRATSPGDADFRDASALEVAHDQKVDAEMAKVTYEEALRSFLAHFRGTGDPSYAAARELAAWLKAHPEGAKRLVAALRAGDINDAARPALFLGLELSGTEAARAALSDVLEDRRFRTVDRARAASALSDIGAPTRDTAELLLAKAQKDHDDMVANVSLLGLGSMARRSGDDDELKAYVHASLDRELSAAGDETKARLVLDAMGNSGDPAFADELEAQLDAESASTRQHAAEALGRLDPVEAGPRLLGRLREETDPAVRATIVGAMRGAPTADAITLMADKLAASTSIPERAAIITWLGAASRTRPEARSHLVSQFHRETSARLMQLIGTFVPAAALR</sequence>
<dbReference type="InterPro" id="IPR004155">
    <property type="entry name" value="PBS_lyase_HEAT"/>
</dbReference>
<dbReference type="Pfam" id="PF13646">
    <property type="entry name" value="HEAT_2"/>
    <property type="match status" value="1"/>
</dbReference>